<name>A0A6A6ZUH8_9PLEO</name>
<dbReference type="PANTHER" id="PTHR46825:SF9">
    <property type="entry name" value="BETA-LACTAMASE-RELATED DOMAIN-CONTAINING PROTEIN"/>
    <property type="match status" value="1"/>
</dbReference>
<gene>
    <name evidence="4" type="ORF">CC86DRAFT_457553</name>
</gene>
<feature type="domain" description="Peptidase S12 Pab87-related C-terminal" evidence="3">
    <location>
        <begin position="353"/>
        <end position="442"/>
    </location>
</feature>
<dbReference type="Gene3D" id="3.40.710.10">
    <property type="entry name" value="DD-peptidase/beta-lactamase superfamily"/>
    <property type="match status" value="1"/>
</dbReference>
<dbReference type="InterPro" id="IPR050491">
    <property type="entry name" value="AmpC-like"/>
</dbReference>
<evidence type="ECO:0000256" key="1">
    <source>
        <dbReference type="ARBA" id="ARBA00038215"/>
    </source>
</evidence>
<dbReference type="InterPro" id="IPR001466">
    <property type="entry name" value="Beta-lactam-related"/>
</dbReference>
<comment type="similarity">
    <text evidence="1">Belongs to the peptidase S12 family.</text>
</comment>
<dbReference type="InterPro" id="IPR012338">
    <property type="entry name" value="Beta-lactam/transpept-like"/>
</dbReference>
<dbReference type="InterPro" id="IPR021860">
    <property type="entry name" value="Peptidase_S12_Pab87-rel_C"/>
</dbReference>
<dbReference type="Proteomes" id="UP000799424">
    <property type="component" value="Unassembled WGS sequence"/>
</dbReference>
<keyword evidence="5" id="KW-1185">Reference proteome</keyword>
<dbReference type="OrthoDB" id="5946976at2759"/>
<accession>A0A6A6ZUH8</accession>
<organism evidence="4 5">
    <name type="scientific">Ophiobolus disseminans</name>
    <dbReference type="NCBI Taxonomy" id="1469910"/>
    <lineage>
        <taxon>Eukaryota</taxon>
        <taxon>Fungi</taxon>
        <taxon>Dikarya</taxon>
        <taxon>Ascomycota</taxon>
        <taxon>Pezizomycotina</taxon>
        <taxon>Dothideomycetes</taxon>
        <taxon>Pleosporomycetidae</taxon>
        <taxon>Pleosporales</taxon>
        <taxon>Pleosporineae</taxon>
        <taxon>Phaeosphaeriaceae</taxon>
        <taxon>Ophiobolus</taxon>
    </lineage>
</organism>
<evidence type="ECO:0000313" key="5">
    <source>
        <dbReference type="Proteomes" id="UP000799424"/>
    </source>
</evidence>
<sequence length="446" mass="48781">MSSLPSVEALKSRLNNAQPIIEQICSIMGQVGLAYGVLYRGQVVLARGHGYRDAENKTAADESTLFNVASCTKAFTATACALMVKEGSLDLEVPVKIYLPELEEEEATLVDLLAHRTGYARLDMSWVGQHSEVLVSHGELIRRVNALPRLRSLRKPPFAPGGGIENCVVNMLNWAQLLLDAYEADKQHASPKSDPLVNKHPDLIFSPKMILPGAISHGQLERSYGMGFMRLMLPSKLSCRGRNATVAASVAIPPLGVQSAHTLTLSHAGENAGALSAFTLFPELDAAMIVPGNTTALGDANELVMHLLGSQILDPDPQIDYTEVATHIADQCANWHDRAISTPLSQHQILGTQHGPLLGYVGLYKGLEYTIKVILEDGGLILNHGGRASQRARLTHYHYDTFSFATSDYEEHMQLGMIDYDDWRLLLVQFERDYRGAVVGIKCSSM</sequence>
<dbReference type="PANTHER" id="PTHR46825">
    <property type="entry name" value="D-ALANYL-D-ALANINE-CARBOXYPEPTIDASE/ENDOPEPTIDASE AMPH"/>
    <property type="match status" value="1"/>
</dbReference>
<dbReference type="EMBL" id="MU006231">
    <property type="protein sequence ID" value="KAF2823975.1"/>
    <property type="molecule type" value="Genomic_DNA"/>
</dbReference>
<dbReference type="Pfam" id="PF00144">
    <property type="entry name" value="Beta-lactamase"/>
    <property type="match status" value="1"/>
</dbReference>
<feature type="domain" description="Beta-lactamase-related" evidence="2">
    <location>
        <begin position="29"/>
        <end position="151"/>
    </location>
</feature>
<protein>
    <submittedName>
        <fullName evidence="4">Beta-lactamase/transpeptidase-like protein</fullName>
    </submittedName>
</protein>
<dbReference type="AlphaFoldDB" id="A0A6A6ZUH8"/>
<evidence type="ECO:0000313" key="4">
    <source>
        <dbReference type="EMBL" id="KAF2823975.1"/>
    </source>
</evidence>
<dbReference type="Gene3D" id="2.40.128.600">
    <property type="match status" value="1"/>
</dbReference>
<evidence type="ECO:0000259" key="3">
    <source>
        <dbReference type="Pfam" id="PF11954"/>
    </source>
</evidence>
<proteinExistence type="inferred from homology"/>
<dbReference type="Pfam" id="PF11954">
    <property type="entry name" value="DUF3471"/>
    <property type="match status" value="1"/>
</dbReference>
<evidence type="ECO:0000259" key="2">
    <source>
        <dbReference type="Pfam" id="PF00144"/>
    </source>
</evidence>
<dbReference type="SUPFAM" id="SSF56601">
    <property type="entry name" value="beta-lactamase/transpeptidase-like"/>
    <property type="match status" value="1"/>
</dbReference>
<reference evidence="4" key="1">
    <citation type="journal article" date="2020" name="Stud. Mycol.">
        <title>101 Dothideomycetes genomes: a test case for predicting lifestyles and emergence of pathogens.</title>
        <authorList>
            <person name="Haridas S."/>
            <person name="Albert R."/>
            <person name="Binder M."/>
            <person name="Bloem J."/>
            <person name="Labutti K."/>
            <person name="Salamov A."/>
            <person name="Andreopoulos B."/>
            <person name="Baker S."/>
            <person name="Barry K."/>
            <person name="Bills G."/>
            <person name="Bluhm B."/>
            <person name="Cannon C."/>
            <person name="Castanera R."/>
            <person name="Culley D."/>
            <person name="Daum C."/>
            <person name="Ezra D."/>
            <person name="Gonzalez J."/>
            <person name="Henrissat B."/>
            <person name="Kuo A."/>
            <person name="Liang C."/>
            <person name="Lipzen A."/>
            <person name="Lutzoni F."/>
            <person name="Magnuson J."/>
            <person name="Mondo S."/>
            <person name="Nolan M."/>
            <person name="Ohm R."/>
            <person name="Pangilinan J."/>
            <person name="Park H.-J."/>
            <person name="Ramirez L."/>
            <person name="Alfaro M."/>
            <person name="Sun H."/>
            <person name="Tritt A."/>
            <person name="Yoshinaga Y."/>
            <person name="Zwiers L.-H."/>
            <person name="Turgeon B."/>
            <person name="Goodwin S."/>
            <person name="Spatafora J."/>
            <person name="Crous P."/>
            <person name="Grigoriev I."/>
        </authorList>
    </citation>
    <scope>NUCLEOTIDE SEQUENCE</scope>
    <source>
        <strain evidence="4">CBS 113818</strain>
    </source>
</reference>